<evidence type="ECO:0000313" key="3">
    <source>
        <dbReference type="Proteomes" id="UP001386955"/>
    </source>
</evidence>
<keyword evidence="3" id="KW-1185">Reference proteome</keyword>
<organism evidence="2 3">
    <name type="scientific">Psophocarpus tetragonolobus</name>
    <name type="common">Winged bean</name>
    <name type="synonym">Dolichos tetragonolobus</name>
    <dbReference type="NCBI Taxonomy" id="3891"/>
    <lineage>
        <taxon>Eukaryota</taxon>
        <taxon>Viridiplantae</taxon>
        <taxon>Streptophyta</taxon>
        <taxon>Embryophyta</taxon>
        <taxon>Tracheophyta</taxon>
        <taxon>Spermatophyta</taxon>
        <taxon>Magnoliopsida</taxon>
        <taxon>eudicotyledons</taxon>
        <taxon>Gunneridae</taxon>
        <taxon>Pentapetalae</taxon>
        <taxon>rosids</taxon>
        <taxon>fabids</taxon>
        <taxon>Fabales</taxon>
        <taxon>Fabaceae</taxon>
        <taxon>Papilionoideae</taxon>
        <taxon>50 kb inversion clade</taxon>
        <taxon>NPAAA clade</taxon>
        <taxon>indigoferoid/millettioid clade</taxon>
        <taxon>Phaseoleae</taxon>
        <taxon>Psophocarpus</taxon>
    </lineage>
</organism>
<dbReference type="AlphaFoldDB" id="A0AAN9XT17"/>
<comment type="caution">
    <text evidence="2">The sequence shown here is derived from an EMBL/GenBank/DDBJ whole genome shotgun (WGS) entry which is preliminary data.</text>
</comment>
<sequence length="96" mass="10036">MGPLAVVPQSAETTVQQPEAVGHSAGKPVQQGAVESLSNSIVEEGQTEMHDLGPPSCQTAHDNCVIAGHEVYSQIAFGSGIYCCIVTRVVRNFGRG</sequence>
<dbReference type="EMBL" id="JAYMYS010000002">
    <property type="protein sequence ID" value="KAK7406868.1"/>
    <property type="molecule type" value="Genomic_DNA"/>
</dbReference>
<name>A0AAN9XT17_PSOTE</name>
<protein>
    <submittedName>
        <fullName evidence="2">Uncharacterized protein</fullName>
    </submittedName>
</protein>
<dbReference type="Proteomes" id="UP001386955">
    <property type="component" value="Unassembled WGS sequence"/>
</dbReference>
<reference evidence="2 3" key="1">
    <citation type="submission" date="2024-01" db="EMBL/GenBank/DDBJ databases">
        <title>The genomes of 5 underutilized Papilionoideae crops provide insights into root nodulation and disease resistanc.</title>
        <authorList>
            <person name="Jiang F."/>
        </authorList>
    </citation>
    <scope>NUCLEOTIDE SEQUENCE [LARGE SCALE GENOMIC DNA]</scope>
    <source>
        <strain evidence="2">DUOXIRENSHENG_FW03</strain>
        <tissue evidence="2">Leaves</tissue>
    </source>
</reference>
<evidence type="ECO:0000313" key="2">
    <source>
        <dbReference type="EMBL" id="KAK7406868.1"/>
    </source>
</evidence>
<gene>
    <name evidence="2" type="ORF">VNO78_08502</name>
</gene>
<evidence type="ECO:0000256" key="1">
    <source>
        <dbReference type="SAM" id="MobiDB-lite"/>
    </source>
</evidence>
<accession>A0AAN9XT17</accession>
<feature type="region of interest" description="Disordered" evidence="1">
    <location>
        <begin position="1"/>
        <end position="29"/>
    </location>
</feature>
<proteinExistence type="predicted"/>